<evidence type="ECO:0000256" key="3">
    <source>
        <dbReference type="ARBA" id="ARBA00022832"/>
    </source>
</evidence>
<comment type="caution">
    <text evidence="7">The sequence shown here is derived from an EMBL/GenBank/DDBJ whole genome shotgun (WGS) entry which is preliminary data.</text>
</comment>
<accession>A0A542ZL51</accession>
<evidence type="ECO:0000259" key="6">
    <source>
        <dbReference type="Pfam" id="PF00501"/>
    </source>
</evidence>
<protein>
    <recommendedName>
        <fullName evidence="5">Acyl-CoA synthetase</fullName>
    </recommendedName>
</protein>
<dbReference type="PANTHER" id="PTHR43272">
    <property type="entry name" value="LONG-CHAIN-FATTY-ACID--COA LIGASE"/>
    <property type="match status" value="1"/>
</dbReference>
<keyword evidence="3" id="KW-0276">Fatty acid metabolism</keyword>
<evidence type="ECO:0000256" key="5">
    <source>
        <dbReference type="ARBA" id="ARBA00032875"/>
    </source>
</evidence>
<reference evidence="7 8" key="1">
    <citation type="submission" date="2019-06" db="EMBL/GenBank/DDBJ databases">
        <title>Sequencing the genomes of 1000 actinobacteria strains.</title>
        <authorList>
            <person name="Klenk H.-P."/>
        </authorList>
    </citation>
    <scope>NUCLEOTIDE SEQUENCE [LARGE SCALE GENOMIC DNA]</scope>
    <source>
        <strain evidence="7 8">DSM 18082</strain>
    </source>
</reference>
<feature type="domain" description="AMP-dependent synthetase/ligase" evidence="6">
    <location>
        <begin position="29"/>
        <end position="441"/>
    </location>
</feature>
<dbReference type="PANTHER" id="PTHR43272:SF32">
    <property type="entry name" value="AMP-DEPENDENT SYNTHETASE_LIGASE DOMAIN-CONTAINING PROTEIN"/>
    <property type="match status" value="1"/>
</dbReference>
<evidence type="ECO:0000256" key="4">
    <source>
        <dbReference type="ARBA" id="ARBA00023098"/>
    </source>
</evidence>
<dbReference type="Pfam" id="PF00501">
    <property type="entry name" value="AMP-binding"/>
    <property type="match status" value="1"/>
</dbReference>
<evidence type="ECO:0000256" key="2">
    <source>
        <dbReference type="ARBA" id="ARBA00022598"/>
    </source>
</evidence>
<dbReference type="InterPro" id="IPR042099">
    <property type="entry name" value="ANL_N_sf"/>
</dbReference>
<proteinExistence type="inferred from homology"/>
<keyword evidence="2" id="KW-0436">Ligase</keyword>
<evidence type="ECO:0000313" key="7">
    <source>
        <dbReference type="EMBL" id="TQL61029.1"/>
    </source>
</evidence>
<evidence type="ECO:0000313" key="8">
    <source>
        <dbReference type="Proteomes" id="UP000319514"/>
    </source>
</evidence>
<sequence>MGRPSVQDEQVNHAVIQDRAPTVAHLFRDRVKASPYGEAFRYVDGDQWQAITWEAVSAKADVLAAGLIALGIEPEDRVAVASTTRIEWVLADLAVMLAGAATTTLYPTTAARDSAFIVSDSQSRIVIAEDVTQVVKLREHRDELPWVEHVVVIDGKAYGDDGWVLTWDELEALGRRLLSAEPDAVDRRIAQIRPQNLATVIYTSGTTGKPKGVRLTHDSWTYTVAGIDSLGILNDDDVQYLWLPLAHVFGKMLLVLPLQVGFATAVDGRVNRIVENMPDVQPTFMGAAPRIFEKAYGKITTMVAGEGGEKARLFNWAIGVGRQVAELRQRGEKPHGMLAARHAIADKLVLHKVRDRFGGRVRFFISGSAALDPEIARWFDAVGMPVLEGYGLSETSAASFVNRPGSYIPGTVGWPVPGTQVCIADDGEVLIKGPGVMQGYLNQPEATEEALDMGGWLHTGDIGSIDEHGFLRITDRKKDLFKTSQGKNVAPSAIEAMFKGICPYVSQFMVYGEGRHFVTALITLDYDAITEWGVEHGMAGKLYREMVTSPECRAMVQEHIDELNSRLNRWETIKNFIILPRDLSIEEGELTPSMKLRRRVVEDRFRPDLNELYRV</sequence>
<dbReference type="OrthoDB" id="9803968at2"/>
<comment type="similarity">
    <text evidence="1">Belongs to the ATP-dependent AMP-binding enzyme family.</text>
</comment>
<dbReference type="InterPro" id="IPR000873">
    <property type="entry name" value="AMP-dep_synth/lig_dom"/>
</dbReference>
<dbReference type="SUPFAM" id="SSF56801">
    <property type="entry name" value="Acetyl-CoA synthetase-like"/>
    <property type="match status" value="1"/>
</dbReference>
<dbReference type="PROSITE" id="PS00455">
    <property type="entry name" value="AMP_BINDING"/>
    <property type="match status" value="1"/>
</dbReference>
<dbReference type="RefSeq" id="WP_141788862.1">
    <property type="nucleotide sequence ID" value="NZ_BAAAKX010000007.1"/>
</dbReference>
<dbReference type="EMBL" id="VFOQ01000001">
    <property type="protein sequence ID" value="TQL61029.1"/>
    <property type="molecule type" value="Genomic_DNA"/>
</dbReference>
<name>A0A542ZL51_9MICO</name>
<gene>
    <name evidence="7" type="ORF">FB474_2433</name>
</gene>
<keyword evidence="4" id="KW-0443">Lipid metabolism</keyword>
<dbReference type="Pfam" id="PF23562">
    <property type="entry name" value="AMP-binding_C_3"/>
    <property type="match status" value="1"/>
</dbReference>
<dbReference type="GO" id="GO:0004467">
    <property type="term" value="F:long-chain fatty acid-CoA ligase activity"/>
    <property type="evidence" value="ECO:0007669"/>
    <property type="project" value="TreeGrafter"/>
</dbReference>
<organism evidence="7 8">
    <name type="scientific">Oryzihumus leptocrescens</name>
    <dbReference type="NCBI Taxonomy" id="297536"/>
    <lineage>
        <taxon>Bacteria</taxon>
        <taxon>Bacillati</taxon>
        <taxon>Actinomycetota</taxon>
        <taxon>Actinomycetes</taxon>
        <taxon>Micrococcales</taxon>
        <taxon>Intrasporangiaceae</taxon>
        <taxon>Oryzihumus</taxon>
    </lineage>
</organism>
<evidence type="ECO:0000256" key="1">
    <source>
        <dbReference type="ARBA" id="ARBA00006432"/>
    </source>
</evidence>
<dbReference type="Proteomes" id="UP000319514">
    <property type="component" value="Unassembled WGS sequence"/>
</dbReference>
<dbReference type="GO" id="GO:0016020">
    <property type="term" value="C:membrane"/>
    <property type="evidence" value="ECO:0007669"/>
    <property type="project" value="TreeGrafter"/>
</dbReference>
<dbReference type="InterPro" id="IPR020845">
    <property type="entry name" value="AMP-binding_CS"/>
</dbReference>
<dbReference type="CDD" id="cd05907">
    <property type="entry name" value="VL_LC_FACS_like"/>
    <property type="match status" value="1"/>
</dbReference>
<dbReference type="Gene3D" id="3.40.50.12780">
    <property type="entry name" value="N-terminal domain of ligase-like"/>
    <property type="match status" value="1"/>
</dbReference>
<dbReference type="AlphaFoldDB" id="A0A542ZL51"/>
<keyword evidence="8" id="KW-1185">Reference proteome</keyword>